<name>A0ABR8W6U0_9MICO</name>
<dbReference type="EMBL" id="JACSPX010000003">
    <property type="protein sequence ID" value="MBD8012730.1"/>
    <property type="molecule type" value="Genomic_DNA"/>
</dbReference>
<keyword evidence="7" id="KW-1185">Reference proteome</keyword>
<accession>A0ABR8W6U0</accession>
<protein>
    <submittedName>
        <fullName evidence="6">Phytoene desaturase</fullName>
    </submittedName>
</protein>
<comment type="caution">
    <text evidence="6">The sequence shown here is derived from an EMBL/GenBank/DDBJ whole genome shotgun (WGS) entry which is preliminary data.</text>
</comment>
<evidence type="ECO:0000313" key="6">
    <source>
        <dbReference type="EMBL" id="MBD8012730.1"/>
    </source>
</evidence>
<comment type="pathway">
    <text evidence="1 4">Carotenoid biosynthesis.</text>
</comment>
<comment type="similarity">
    <text evidence="4">Belongs to the carotenoid/retinoid oxidoreductase family.</text>
</comment>
<dbReference type="SUPFAM" id="SSF51905">
    <property type="entry name" value="FAD/NAD(P)-binding domain"/>
    <property type="match status" value="1"/>
</dbReference>
<evidence type="ECO:0000256" key="1">
    <source>
        <dbReference type="ARBA" id="ARBA00004829"/>
    </source>
</evidence>
<keyword evidence="3 4" id="KW-0560">Oxidoreductase</keyword>
<reference evidence="6 7" key="1">
    <citation type="submission" date="2020-08" db="EMBL/GenBank/DDBJ databases">
        <title>A Genomic Blueprint of the Chicken Gut Microbiome.</title>
        <authorList>
            <person name="Gilroy R."/>
            <person name="Ravi A."/>
            <person name="Getino M."/>
            <person name="Pursley I."/>
            <person name="Horton D.L."/>
            <person name="Alikhan N.-F."/>
            <person name="Baker D."/>
            <person name="Gharbi K."/>
            <person name="Hall N."/>
            <person name="Watson M."/>
            <person name="Adriaenssens E.M."/>
            <person name="Foster-Nyarko E."/>
            <person name="Jarju S."/>
            <person name="Secka A."/>
            <person name="Antonio M."/>
            <person name="Oren A."/>
            <person name="Chaudhuri R."/>
            <person name="La Ragione R.M."/>
            <person name="Hildebrand F."/>
            <person name="Pallen M.J."/>
        </authorList>
    </citation>
    <scope>NUCLEOTIDE SEQUENCE [LARGE SCALE GENOMIC DNA]</scope>
    <source>
        <strain evidence="6 7">Re1</strain>
    </source>
</reference>
<gene>
    <name evidence="6" type="primary">crtI</name>
    <name evidence="6" type="ORF">H9633_10520</name>
</gene>
<evidence type="ECO:0000256" key="2">
    <source>
        <dbReference type="ARBA" id="ARBA00022746"/>
    </source>
</evidence>
<dbReference type="InterPro" id="IPR036188">
    <property type="entry name" value="FAD/NAD-bd_sf"/>
</dbReference>
<dbReference type="InterPro" id="IPR014105">
    <property type="entry name" value="Carotenoid/retinoid_OxRdtase"/>
</dbReference>
<dbReference type="Pfam" id="PF01593">
    <property type="entry name" value="Amino_oxidase"/>
    <property type="match status" value="1"/>
</dbReference>
<dbReference type="Proteomes" id="UP000611521">
    <property type="component" value="Unassembled WGS sequence"/>
</dbReference>
<feature type="domain" description="Amine oxidase" evidence="5">
    <location>
        <begin position="11"/>
        <end position="503"/>
    </location>
</feature>
<evidence type="ECO:0000259" key="5">
    <source>
        <dbReference type="Pfam" id="PF01593"/>
    </source>
</evidence>
<dbReference type="NCBIfam" id="TIGR02734">
    <property type="entry name" value="crtI_fam"/>
    <property type="match status" value="1"/>
</dbReference>
<dbReference type="PANTHER" id="PTHR43734:SF1">
    <property type="entry name" value="PHYTOENE DESATURASE"/>
    <property type="match status" value="1"/>
</dbReference>
<dbReference type="InterPro" id="IPR002937">
    <property type="entry name" value="Amino_oxidase"/>
</dbReference>
<evidence type="ECO:0000313" key="7">
    <source>
        <dbReference type="Proteomes" id="UP000611521"/>
    </source>
</evidence>
<evidence type="ECO:0000256" key="3">
    <source>
        <dbReference type="ARBA" id="ARBA00023002"/>
    </source>
</evidence>
<organism evidence="6 7">
    <name type="scientific">Microbacterium commune</name>
    <dbReference type="NCBI Taxonomy" id="2762219"/>
    <lineage>
        <taxon>Bacteria</taxon>
        <taxon>Bacillati</taxon>
        <taxon>Actinomycetota</taxon>
        <taxon>Actinomycetes</taxon>
        <taxon>Micrococcales</taxon>
        <taxon>Microbacteriaceae</taxon>
        <taxon>Microbacterium</taxon>
    </lineage>
</organism>
<dbReference type="Gene3D" id="3.50.50.60">
    <property type="entry name" value="FAD/NAD(P)-binding domain"/>
    <property type="match status" value="2"/>
</dbReference>
<keyword evidence="2 4" id="KW-0125">Carotenoid biosynthesis</keyword>
<proteinExistence type="inferred from homology"/>
<dbReference type="PANTHER" id="PTHR43734">
    <property type="entry name" value="PHYTOENE DESATURASE"/>
    <property type="match status" value="1"/>
</dbReference>
<dbReference type="RefSeq" id="WP_191713143.1">
    <property type="nucleotide sequence ID" value="NZ_JACSPX010000003.1"/>
</dbReference>
<evidence type="ECO:0000256" key="4">
    <source>
        <dbReference type="RuleBase" id="RU362075"/>
    </source>
</evidence>
<sequence length="517" mass="55816">MRRAVVIGGGISGLATAALLAREGASVTLVEARDDLGGRAGSWESGGFRFDTGPSWYLMPEVFDHFFRLLGTSSAEQLDLVRLDPAYRVYFEDDHDPFDLPAEGARDALVALDPDAEQRLDRYLASAADTYDLATSTFLYSTYESLRPLLTPRTLRGLPTLTRLLAEPLDRRIRRHSREPRVQQVLGYPAVFLGTSPAKAPGMYHLMSHLDIGQGVLYPRGGFAAVIEAIARVARAEGVDIRTGCRARRIAVDGGAATGVDVELSDGTREHLPADVVVSTADLHVTEQQLLDPEHRTRSDRWWEGRDPGPGAVLALLGVRGELPQLAHHTLLFTKEWEEGFDAIYGRGRRGEGKRIPDPASLYVCKPSATDRVAPDGHENLFVLIPVPADTSIGAGGVDGAGDERVERAADAAIDQIAAWCDIPDLRERIVVRRTIGPADFESDFGAWRGGALGPAHTLRQSAFLRGANTSSKVDGLLYAGATTIPGIGLPMCLISAELVVKRLRGDVSAGPLAEPL</sequence>